<dbReference type="PRINTS" id="PR01590">
    <property type="entry name" value="HTHFIS"/>
</dbReference>
<dbReference type="InterPro" id="IPR058031">
    <property type="entry name" value="AAA_lid_NorR"/>
</dbReference>
<dbReference type="InterPro" id="IPR025943">
    <property type="entry name" value="Sigma_54_int_dom_ATP-bd_2"/>
</dbReference>
<sequence length="469" mass="52468">MTRRILTVDDQKITRDHLRQILETEGYEVEAAADGVTALEMLREKTFQLVITDLRMPDMSGFELLSTLRKERVPVGVIVLTAYGDTSEALRTMKAGADDFLSKPCDADHLRLVVARTIERRRLFDELSQLRNQLRGSYSFHTMVSQSAKMRKVFDLIQHVGPLDSTILIHGETGTGKELVAQALHAVNTRRKGSFVALNCAVLNDSLLESELFGHERGSFTGAEKRKIGRFEKADGGTLLLDEIGDISPAMQAKLLRVLQSGTIERVGGTDPIKVDVRIIAATHKRLEDEVRAGRFRADLYYRLKVILIDLPPLRDRKEDIPLLALNFVEKHNSAAATPVAEFDWAAMQALLQHQWPGNVRELENAVKSAVALAEGSVIHRDDLPETVAPRSTSRLPGPSLIDIETHLPELTEDLIGQVEREYFQRVLAEYGGNVARCARHSGLSRRSVTQKLQKYSLERATFKKPRVG</sequence>
<evidence type="ECO:0000256" key="3">
    <source>
        <dbReference type="ARBA" id="ARBA00023015"/>
    </source>
</evidence>
<dbReference type="KEGG" id="pbor:BSF38_01489"/>
<keyword evidence="5" id="KW-0804">Transcription</keyword>
<name>A0A1U7CM84_9BACT</name>
<evidence type="ECO:0000256" key="5">
    <source>
        <dbReference type="ARBA" id="ARBA00023163"/>
    </source>
</evidence>
<keyword evidence="1" id="KW-0547">Nucleotide-binding</keyword>
<dbReference type="PROSITE" id="PS00675">
    <property type="entry name" value="SIGMA54_INTERACT_1"/>
    <property type="match status" value="1"/>
</dbReference>
<dbReference type="PROSITE" id="PS00688">
    <property type="entry name" value="SIGMA54_INTERACT_3"/>
    <property type="match status" value="1"/>
</dbReference>
<keyword evidence="2" id="KW-0067">ATP-binding</keyword>
<dbReference type="PROSITE" id="PS00676">
    <property type="entry name" value="SIGMA54_INTERACT_2"/>
    <property type="match status" value="1"/>
</dbReference>
<dbReference type="Gene3D" id="3.40.50.300">
    <property type="entry name" value="P-loop containing nucleotide triphosphate hydrolases"/>
    <property type="match status" value="1"/>
</dbReference>
<dbReference type="GO" id="GO:0000160">
    <property type="term" value="P:phosphorelay signal transduction system"/>
    <property type="evidence" value="ECO:0007669"/>
    <property type="project" value="InterPro"/>
</dbReference>
<dbReference type="EMBL" id="CP019082">
    <property type="protein sequence ID" value="APW60027.1"/>
    <property type="molecule type" value="Genomic_DNA"/>
</dbReference>
<dbReference type="GO" id="GO:0005524">
    <property type="term" value="F:ATP binding"/>
    <property type="evidence" value="ECO:0007669"/>
    <property type="project" value="UniProtKB-KW"/>
</dbReference>
<keyword evidence="10" id="KW-1185">Reference proteome</keyword>
<dbReference type="PROSITE" id="PS50045">
    <property type="entry name" value="SIGMA54_INTERACT_4"/>
    <property type="match status" value="1"/>
</dbReference>
<dbReference type="FunFam" id="3.40.50.300:FF:000006">
    <property type="entry name" value="DNA-binding transcriptional regulator NtrC"/>
    <property type="match status" value="1"/>
</dbReference>
<dbReference type="Gene3D" id="3.40.50.2300">
    <property type="match status" value="1"/>
</dbReference>
<dbReference type="InterPro" id="IPR001789">
    <property type="entry name" value="Sig_transdc_resp-reg_receiver"/>
</dbReference>
<dbReference type="SMART" id="SM00448">
    <property type="entry name" value="REC"/>
    <property type="match status" value="1"/>
</dbReference>
<dbReference type="InterPro" id="IPR027417">
    <property type="entry name" value="P-loop_NTPase"/>
</dbReference>
<dbReference type="AlphaFoldDB" id="A0A1U7CM84"/>
<dbReference type="SUPFAM" id="SSF52540">
    <property type="entry name" value="P-loop containing nucleoside triphosphate hydrolases"/>
    <property type="match status" value="1"/>
</dbReference>
<dbReference type="SUPFAM" id="SSF52172">
    <property type="entry name" value="CheY-like"/>
    <property type="match status" value="1"/>
</dbReference>
<feature type="domain" description="Response regulatory" evidence="8">
    <location>
        <begin position="4"/>
        <end position="118"/>
    </location>
</feature>
<evidence type="ECO:0000313" key="10">
    <source>
        <dbReference type="Proteomes" id="UP000186309"/>
    </source>
</evidence>
<dbReference type="PROSITE" id="PS50110">
    <property type="entry name" value="RESPONSE_REGULATORY"/>
    <property type="match status" value="1"/>
</dbReference>
<dbReference type="STRING" id="1387353.BSF38_01489"/>
<dbReference type="OrthoDB" id="9803970at2"/>
<reference evidence="10" key="1">
    <citation type="submission" date="2016-12" db="EMBL/GenBank/DDBJ databases">
        <title>Comparative genomics of four Isosphaeraceae planctomycetes: a common pool of plasmids and glycoside hydrolase genes.</title>
        <authorList>
            <person name="Ivanova A."/>
        </authorList>
    </citation>
    <scope>NUCLEOTIDE SEQUENCE [LARGE SCALE GENOMIC DNA]</scope>
    <source>
        <strain evidence="10">PX4</strain>
    </source>
</reference>
<evidence type="ECO:0000259" key="8">
    <source>
        <dbReference type="PROSITE" id="PS50110"/>
    </source>
</evidence>
<dbReference type="InterPro" id="IPR025662">
    <property type="entry name" value="Sigma_54_int_dom_ATP-bd_1"/>
</dbReference>
<keyword evidence="3" id="KW-0805">Transcription regulation</keyword>
<dbReference type="InterPro" id="IPR009057">
    <property type="entry name" value="Homeodomain-like_sf"/>
</dbReference>
<dbReference type="Gene3D" id="1.10.10.60">
    <property type="entry name" value="Homeodomain-like"/>
    <property type="match status" value="1"/>
</dbReference>
<dbReference type="InterPro" id="IPR002197">
    <property type="entry name" value="HTH_Fis"/>
</dbReference>
<dbReference type="PANTHER" id="PTHR32071">
    <property type="entry name" value="TRANSCRIPTIONAL REGULATORY PROTEIN"/>
    <property type="match status" value="1"/>
</dbReference>
<evidence type="ECO:0000313" key="9">
    <source>
        <dbReference type="EMBL" id="APW60027.1"/>
    </source>
</evidence>
<dbReference type="InterPro" id="IPR025944">
    <property type="entry name" value="Sigma_54_int_dom_CS"/>
</dbReference>
<protein>
    <submittedName>
        <fullName evidence="9">Transcriptional regulatory protein ZraR</fullName>
    </submittedName>
</protein>
<dbReference type="InterPro" id="IPR011006">
    <property type="entry name" value="CheY-like_superfamily"/>
</dbReference>
<dbReference type="RefSeq" id="WP_076350663.1">
    <property type="nucleotide sequence ID" value="NZ_CP019082.1"/>
</dbReference>
<dbReference type="Pfam" id="PF00072">
    <property type="entry name" value="Response_reg"/>
    <property type="match status" value="1"/>
</dbReference>
<dbReference type="CDD" id="cd00009">
    <property type="entry name" value="AAA"/>
    <property type="match status" value="1"/>
</dbReference>
<dbReference type="GO" id="GO:0043565">
    <property type="term" value="F:sequence-specific DNA binding"/>
    <property type="evidence" value="ECO:0007669"/>
    <property type="project" value="InterPro"/>
</dbReference>
<evidence type="ECO:0000259" key="7">
    <source>
        <dbReference type="PROSITE" id="PS50045"/>
    </source>
</evidence>
<evidence type="ECO:0000256" key="4">
    <source>
        <dbReference type="ARBA" id="ARBA00023125"/>
    </source>
</evidence>
<dbReference type="Proteomes" id="UP000186309">
    <property type="component" value="Chromosome"/>
</dbReference>
<dbReference type="Gene3D" id="1.10.8.60">
    <property type="match status" value="1"/>
</dbReference>
<dbReference type="InterPro" id="IPR003593">
    <property type="entry name" value="AAA+_ATPase"/>
</dbReference>
<accession>A0A1U7CM84</accession>
<evidence type="ECO:0000256" key="6">
    <source>
        <dbReference type="PROSITE-ProRule" id="PRU00169"/>
    </source>
</evidence>
<dbReference type="InterPro" id="IPR002078">
    <property type="entry name" value="Sigma_54_int"/>
</dbReference>
<dbReference type="Pfam" id="PF02954">
    <property type="entry name" value="HTH_8"/>
    <property type="match status" value="1"/>
</dbReference>
<evidence type="ECO:0000256" key="1">
    <source>
        <dbReference type="ARBA" id="ARBA00022741"/>
    </source>
</evidence>
<feature type="domain" description="Sigma-54 factor interaction" evidence="7">
    <location>
        <begin position="143"/>
        <end position="372"/>
    </location>
</feature>
<dbReference type="SUPFAM" id="SSF46689">
    <property type="entry name" value="Homeodomain-like"/>
    <property type="match status" value="1"/>
</dbReference>
<dbReference type="Pfam" id="PF00158">
    <property type="entry name" value="Sigma54_activat"/>
    <property type="match status" value="1"/>
</dbReference>
<feature type="modified residue" description="4-aspartylphosphate" evidence="6">
    <location>
        <position position="53"/>
    </location>
</feature>
<gene>
    <name evidence="9" type="primary">zraR_3</name>
    <name evidence="9" type="ORF">BSF38_01489</name>
</gene>
<keyword evidence="4" id="KW-0238">DNA-binding</keyword>
<evidence type="ECO:0000256" key="2">
    <source>
        <dbReference type="ARBA" id="ARBA00022840"/>
    </source>
</evidence>
<dbReference type="SMART" id="SM00382">
    <property type="entry name" value="AAA"/>
    <property type="match status" value="1"/>
</dbReference>
<organism evidence="9 10">
    <name type="scientific">Paludisphaera borealis</name>
    <dbReference type="NCBI Taxonomy" id="1387353"/>
    <lineage>
        <taxon>Bacteria</taxon>
        <taxon>Pseudomonadati</taxon>
        <taxon>Planctomycetota</taxon>
        <taxon>Planctomycetia</taxon>
        <taxon>Isosphaerales</taxon>
        <taxon>Isosphaeraceae</taxon>
        <taxon>Paludisphaera</taxon>
    </lineage>
</organism>
<dbReference type="PANTHER" id="PTHR32071:SF113">
    <property type="entry name" value="ALGINATE BIOSYNTHESIS TRANSCRIPTIONAL REGULATORY PROTEIN ALGB"/>
    <property type="match status" value="1"/>
</dbReference>
<keyword evidence="6" id="KW-0597">Phosphoprotein</keyword>
<proteinExistence type="predicted"/>
<dbReference type="Pfam" id="PF25601">
    <property type="entry name" value="AAA_lid_14"/>
    <property type="match status" value="1"/>
</dbReference>
<dbReference type="GO" id="GO:0006355">
    <property type="term" value="P:regulation of DNA-templated transcription"/>
    <property type="evidence" value="ECO:0007669"/>
    <property type="project" value="InterPro"/>
</dbReference>